<dbReference type="RefSeq" id="WP_126460381.1">
    <property type="nucleotide sequence ID" value="NZ_AP018721.1"/>
</dbReference>
<dbReference type="PANTHER" id="PTHR43080">
    <property type="entry name" value="CBS DOMAIN-CONTAINING PROTEIN CBSX3, MITOCHONDRIAL"/>
    <property type="match status" value="1"/>
</dbReference>
<dbReference type="Proteomes" id="UP000295135">
    <property type="component" value="Unassembled WGS sequence"/>
</dbReference>
<dbReference type="CDD" id="cd04623">
    <property type="entry name" value="CBS_pair_bac_euk"/>
    <property type="match status" value="1"/>
</dbReference>
<dbReference type="EMBL" id="SLZY01000008">
    <property type="protein sequence ID" value="TCS71680.1"/>
    <property type="molecule type" value="Genomic_DNA"/>
</dbReference>
<dbReference type="InterPro" id="IPR051257">
    <property type="entry name" value="Diverse_CBS-Domain"/>
</dbReference>
<dbReference type="InterPro" id="IPR000644">
    <property type="entry name" value="CBS_dom"/>
</dbReference>
<accession>A0A4R3JX28</accession>
<dbReference type="SUPFAM" id="SSF54631">
    <property type="entry name" value="CBS-domain pair"/>
    <property type="match status" value="1"/>
</dbReference>
<dbReference type="AlphaFoldDB" id="A0A4R3JX28"/>
<name>A0A4R3JX28_9PROT</name>
<dbReference type="SMART" id="SM00116">
    <property type="entry name" value="CBS"/>
    <property type="match status" value="2"/>
</dbReference>
<evidence type="ECO:0000313" key="5">
    <source>
        <dbReference type="Proteomes" id="UP000295135"/>
    </source>
</evidence>
<reference evidence="4 5" key="1">
    <citation type="submission" date="2019-03" db="EMBL/GenBank/DDBJ databases">
        <title>Genomic Encyclopedia of Type Strains, Phase IV (KMG-IV): sequencing the most valuable type-strain genomes for metagenomic binning, comparative biology and taxonomic classification.</title>
        <authorList>
            <person name="Goeker M."/>
        </authorList>
    </citation>
    <scope>NUCLEOTIDE SEQUENCE [LARGE SCALE GENOMIC DNA]</scope>
    <source>
        <strain evidence="4 5">DSM 103923</strain>
    </source>
</reference>
<evidence type="ECO:0000259" key="3">
    <source>
        <dbReference type="PROSITE" id="PS51371"/>
    </source>
</evidence>
<keyword evidence="5" id="KW-1185">Reference proteome</keyword>
<feature type="domain" description="CBS" evidence="3">
    <location>
        <begin position="11"/>
        <end position="69"/>
    </location>
</feature>
<protein>
    <submittedName>
        <fullName evidence="4">CBS domain protein</fullName>
    </submittedName>
</protein>
<dbReference type="PANTHER" id="PTHR43080:SF2">
    <property type="entry name" value="CBS DOMAIN-CONTAINING PROTEIN"/>
    <property type="match status" value="1"/>
</dbReference>
<sequence>MLIREILAVKGSTEIYSAKPDETIADVVKRMVQHNIGSLVVLDKAVMMGYITERDVMRGMAAKGCSLAEIKVSEIMDKEPFVCAPEDSVDYARDVMTKNRISHLVVMDGEKLIGVISLHDIAKASLKYAHYENELLKRYIKHWPE</sequence>
<gene>
    <name evidence="4" type="ORF">EDC61_10823</name>
</gene>
<dbReference type="PROSITE" id="PS51371">
    <property type="entry name" value="CBS"/>
    <property type="match status" value="2"/>
</dbReference>
<keyword evidence="1 2" id="KW-0129">CBS domain</keyword>
<dbReference type="Pfam" id="PF00571">
    <property type="entry name" value="CBS"/>
    <property type="match status" value="2"/>
</dbReference>
<dbReference type="Gene3D" id="3.10.580.10">
    <property type="entry name" value="CBS-domain"/>
    <property type="match status" value="1"/>
</dbReference>
<dbReference type="InterPro" id="IPR044725">
    <property type="entry name" value="CBSX3_CBS_dom"/>
</dbReference>
<evidence type="ECO:0000313" key="4">
    <source>
        <dbReference type="EMBL" id="TCS71680.1"/>
    </source>
</evidence>
<dbReference type="InterPro" id="IPR046342">
    <property type="entry name" value="CBS_dom_sf"/>
</dbReference>
<dbReference type="OrthoDB" id="9807125at2"/>
<proteinExistence type="predicted"/>
<evidence type="ECO:0000256" key="1">
    <source>
        <dbReference type="ARBA" id="ARBA00023122"/>
    </source>
</evidence>
<comment type="caution">
    <text evidence="4">The sequence shown here is derived from an EMBL/GenBank/DDBJ whole genome shotgun (WGS) entry which is preliminary data.</text>
</comment>
<evidence type="ECO:0000256" key="2">
    <source>
        <dbReference type="PROSITE-ProRule" id="PRU00703"/>
    </source>
</evidence>
<feature type="domain" description="CBS" evidence="3">
    <location>
        <begin position="76"/>
        <end position="132"/>
    </location>
</feature>
<organism evidence="4 5">
    <name type="scientific">Sulfuritortus calidifontis</name>
    <dbReference type="NCBI Taxonomy" id="1914471"/>
    <lineage>
        <taxon>Bacteria</taxon>
        <taxon>Pseudomonadati</taxon>
        <taxon>Pseudomonadota</taxon>
        <taxon>Betaproteobacteria</taxon>
        <taxon>Nitrosomonadales</taxon>
        <taxon>Thiobacillaceae</taxon>
        <taxon>Sulfuritortus</taxon>
    </lineage>
</organism>